<dbReference type="InterPro" id="IPR000477">
    <property type="entry name" value="RT_dom"/>
</dbReference>
<evidence type="ECO:0000259" key="1">
    <source>
        <dbReference type="PROSITE" id="PS50878"/>
    </source>
</evidence>
<sequence length="206" mass="23322">MTESQYGFVKQRSCLTNLFCFLEDVTAKIDEGKTVEVCYLDFNKAIHSMNHRVLLTKLERFGIQGQLHRWISAFLSQRPFYVTAGKKRPTPVQLTSKAPQGSVQGPLLFFLYVDDFPSTLTSSCYIFADDVKVIGLNGRSDLKRDLEQVDRWAKEWDLSPNATKSHVLTGAFERLEVHSEQYQFAIGPATRVKDLGVVLLSAITLI</sequence>
<dbReference type="EMBL" id="UZAN01052888">
    <property type="protein sequence ID" value="VDP89720.1"/>
    <property type="molecule type" value="Genomic_DNA"/>
</dbReference>
<organism evidence="4">
    <name type="scientific">Echinostoma caproni</name>
    <dbReference type="NCBI Taxonomy" id="27848"/>
    <lineage>
        <taxon>Eukaryota</taxon>
        <taxon>Metazoa</taxon>
        <taxon>Spiralia</taxon>
        <taxon>Lophotrochozoa</taxon>
        <taxon>Platyhelminthes</taxon>
        <taxon>Trematoda</taxon>
        <taxon>Digenea</taxon>
        <taxon>Plagiorchiida</taxon>
        <taxon>Echinostomata</taxon>
        <taxon>Echinostomatoidea</taxon>
        <taxon>Echinostomatidae</taxon>
        <taxon>Echinostoma</taxon>
    </lineage>
</organism>
<feature type="domain" description="Reverse transcriptase" evidence="1">
    <location>
        <begin position="1"/>
        <end position="199"/>
    </location>
</feature>
<reference evidence="2 3" key="2">
    <citation type="submission" date="2018-11" db="EMBL/GenBank/DDBJ databases">
        <authorList>
            <consortium name="Pathogen Informatics"/>
        </authorList>
    </citation>
    <scope>NUCLEOTIDE SEQUENCE [LARGE SCALE GENOMIC DNA]</scope>
    <source>
        <strain evidence="2 3">Egypt</strain>
    </source>
</reference>
<dbReference type="InterPro" id="IPR043502">
    <property type="entry name" value="DNA/RNA_pol_sf"/>
</dbReference>
<dbReference type="PROSITE" id="PS50878">
    <property type="entry name" value="RT_POL"/>
    <property type="match status" value="1"/>
</dbReference>
<dbReference type="AlphaFoldDB" id="A0A183AZR3"/>
<dbReference type="SUPFAM" id="SSF56672">
    <property type="entry name" value="DNA/RNA polymerases"/>
    <property type="match status" value="1"/>
</dbReference>
<evidence type="ECO:0000313" key="4">
    <source>
        <dbReference type="WBParaSite" id="ECPE_0001248401-mRNA-1"/>
    </source>
</evidence>
<proteinExistence type="predicted"/>
<evidence type="ECO:0000313" key="3">
    <source>
        <dbReference type="Proteomes" id="UP000272942"/>
    </source>
</evidence>
<name>A0A183AZR3_9TREM</name>
<reference evidence="4" key="1">
    <citation type="submission" date="2016-06" db="UniProtKB">
        <authorList>
            <consortium name="WormBaseParasite"/>
        </authorList>
    </citation>
    <scope>IDENTIFICATION</scope>
</reference>
<keyword evidence="3" id="KW-1185">Reference proteome</keyword>
<protein>
    <submittedName>
        <fullName evidence="4">Reverse transcriptase domain-containing protein</fullName>
    </submittedName>
</protein>
<gene>
    <name evidence="2" type="ORF">ECPE_LOCUS12448</name>
</gene>
<dbReference type="Pfam" id="PF00078">
    <property type="entry name" value="RVT_1"/>
    <property type="match status" value="1"/>
</dbReference>
<accession>A0A183AZR3</accession>
<dbReference type="Proteomes" id="UP000272942">
    <property type="component" value="Unassembled WGS sequence"/>
</dbReference>
<dbReference type="PANTHER" id="PTHR33332">
    <property type="entry name" value="REVERSE TRANSCRIPTASE DOMAIN-CONTAINING PROTEIN"/>
    <property type="match status" value="1"/>
</dbReference>
<dbReference type="OrthoDB" id="10062389at2759"/>
<dbReference type="WBParaSite" id="ECPE_0001248401-mRNA-1">
    <property type="protein sequence ID" value="ECPE_0001248401-mRNA-1"/>
    <property type="gene ID" value="ECPE_0001248401"/>
</dbReference>
<evidence type="ECO:0000313" key="2">
    <source>
        <dbReference type="EMBL" id="VDP89720.1"/>
    </source>
</evidence>